<keyword evidence="2" id="KW-0479">Metal-binding</keyword>
<evidence type="ECO:0000259" key="8">
    <source>
        <dbReference type="Pfam" id="PF09733"/>
    </source>
</evidence>
<dbReference type="Pfam" id="PF09733">
    <property type="entry name" value="VEFS-Box"/>
    <property type="match status" value="1"/>
</dbReference>
<keyword evidence="6" id="KW-0804">Transcription</keyword>
<evidence type="ECO:0000313" key="9">
    <source>
        <dbReference type="EMBL" id="CAB10454.1"/>
    </source>
</evidence>
<evidence type="ECO:0000256" key="6">
    <source>
        <dbReference type="ARBA" id="ARBA00023163"/>
    </source>
</evidence>
<dbReference type="PIR" id="D71435">
    <property type="entry name" value="D71435"/>
</dbReference>
<evidence type="ECO:0000256" key="7">
    <source>
        <dbReference type="SAM" id="MobiDB-lite"/>
    </source>
</evidence>
<keyword evidence="4" id="KW-0862">Zinc</keyword>
<evidence type="ECO:0000256" key="4">
    <source>
        <dbReference type="ARBA" id="ARBA00022833"/>
    </source>
</evidence>
<dbReference type="CDD" id="cd21553">
    <property type="entry name" value="VEFS-box_EMF2-like"/>
    <property type="match status" value="1"/>
</dbReference>
<dbReference type="InterPro" id="IPR019135">
    <property type="entry name" value="Polycomb_protein_VEFS-Box"/>
</dbReference>
<keyword evidence="5" id="KW-0805">Transcription regulation</keyword>
<comment type="similarity">
    <text evidence="1">Belongs to the VEFS (VRN2-EMF2-FIS2-SU(Z)12) family.</text>
</comment>
<dbReference type="GO" id="GO:0008270">
    <property type="term" value="F:zinc ion binding"/>
    <property type="evidence" value="ECO:0007669"/>
    <property type="project" value="UniProtKB-KW"/>
</dbReference>
<reference evidence="9" key="4">
    <citation type="submission" date="1999-06" db="EMBL/GenBank/DDBJ databases">
        <authorList>
            <person name="EU Arabidopsis sequencing project"/>
        </authorList>
    </citation>
    <scope>NUCLEOTIDE SEQUENCE</scope>
</reference>
<dbReference type="PANTHER" id="PTHR36368">
    <property type="entry name" value="ATP-DEPENDENT CASEINOLYTIC PROTEASE/CROTONASE FAMILY PROTEIN"/>
    <property type="match status" value="1"/>
</dbReference>
<evidence type="ECO:0000256" key="2">
    <source>
        <dbReference type="ARBA" id="ARBA00022723"/>
    </source>
</evidence>
<feature type="region of interest" description="Disordered" evidence="7">
    <location>
        <begin position="558"/>
        <end position="581"/>
    </location>
</feature>
<keyword evidence="3" id="KW-0863">Zinc-finger</keyword>
<dbReference type="AlphaFoldDB" id="O23521"/>
<evidence type="ECO:0000256" key="1">
    <source>
        <dbReference type="ARBA" id="ARBA00007416"/>
    </source>
</evidence>
<dbReference type="TAIR" id="AT4G16807"/>
<dbReference type="EMBL" id="AL161545">
    <property type="protein sequence ID" value="CAB80952.1"/>
    <property type="molecule type" value="Genomic_DNA"/>
</dbReference>
<protein>
    <submittedName>
        <fullName evidence="10">Uncharacterized protein AT4g16810</fullName>
    </submittedName>
    <submittedName>
        <fullName evidence="9">Uncharacterized protein dl4430c</fullName>
    </submittedName>
</protein>
<reference key="2">
    <citation type="journal article" date="1998" name="Nature">
        <title>Analysis of 1.9 Mb of contiguous sequence from chromosome 4 of Arabidopsis thaliana.</title>
        <authorList>
            <person name="Bevan M."/>
            <person name="Bancroft I."/>
            <person name="Bent E."/>
            <person name="Love K."/>
            <person name="Goodman H.M."/>
            <person name="Dean C."/>
            <person name="Bergkamp R."/>
            <person name="Dirkse W."/>
            <person name="van Staveren M."/>
            <person name="Stiekema W."/>
            <person name="Drost L."/>
            <person name="Ridley P."/>
            <person name="Hudson S.-A."/>
            <person name="Patel K."/>
            <person name="Murphy G."/>
            <person name="Piffanelli P."/>
            <person name="Wedler H."/>
            <person name="Wedler E."/>
            <person name="Wambutt R."/>
            <person name="Weitzenegger T."/>
            <person name="Pohl T."/>
            <person name="Terryn N."/>
            <person name="Gielen J."/>
            <person name="Villarroel R."/>
            <person name="De Clercq R."/>
            <person name="van Montagu M."/>
            <person name="Lecharny A."/>
            <person name="Aubourg S."/>
            <person name="Gy I."/>
            <person name="Kreis M."/>
            <person name="Lao N."/>
            <person name="Kavanagh T."/>
            <person name="Hempel S."/>
            <person name="Kotter P."/>
            <person name="Entian K.-D."/>
            <person name="Rieger M."/>
            <person name="Schaefer M."/>
            <person name="Funk B."/>
            <person name="Mueller-Auer S."/>
            <person name="Silvey M."/>
            <person name="James R."/>
            <person name="Monfort A."/>
            <person name="Pons A."/>
            <person name="Puigdomenech P."/>
            <person name="Douka A."/>
            <person name="Voukelatou E."/>
            <person name="Milioni D."/>
            <person name="Hatzopoulos P."/>
            <person name="Piravandi E."/>
            <person name="Obermaier B."/>
            <person name="Hilbert H."/>
            <person name="Duesterhoeft A."/>
            <person name="Moores T."/>
            <person name="Jones J.D.G."/>
            <person name="Eneva T."/>
            <person name="Palme K."/>
            <person name="Benes V."/>
            <person name="Rechmann S."/>
            <person name="Ansorge W."/>
            <person name="Cooke R."/>
            <person name="Berger C."/>
            <person name="Delseny M."/>
            <person name="Voet M."/>
            <person name="Volckaert G."/>
            <person name="Mewes H.-W."/>
            <person name="Klosterman S."/>
            <person name="Schueller C."/>
            <person name="Chalwatzis N."/>
        </authorList>
    </citation>
    <scope>NUCLEOTIDE SEQUENCE [LARGE SCALE GENOMIC DNA]</scope>
    <source>
        <strain>cv. Columbia</strain>
    </source>
</reference>
<organism evidence="9">
    <name type="scientific">Arabidopsis thaliana</name>
    <name type="common">Mouse-ear cress</name>
    <dbReference type="NCBI Taxonomy" id="3702"/>
    <lineage>
        <taxon>Eukaryota</taxon>
        <taxon>Viridiplantae</taxon>
        <taxon>Streptophyta</taxon>
        <taxon>Embryophyta</taxon>
        <taxon>Tracheophyta</taxon>
        <taxon>Spermatophyta</taxon>
        <taxon>Magnoliopsida</taxon>
        <taxon>eudicotyledons</taxon>
        <taxon>Gunneridae</taxon>
        <taxon>Pentapetalae</taxon>
        <taxon>rosids</taxon>
        <taxon>malvids</taxon>
        <taxon>Brassicales</taxon>
        <taxon>Brassicaceae</taxon>
        <taxon>Camelineae</taxon>
        <taxon>Arabidopsis</taxon>
    </lineage>
</organism>
<feature type="domain" description="Polycomb protein VEFS-Box" evidence="8">
    <location>
        <begin position="20"/>
        <end position="125"/>
    </location>
</feature>
<evidence type="ECO:0000256" key="5">
    <source>
        <dbReference type="ARBA" id="ARBA00023015"/>
    </source>
</evidence>
<reference evidence="9" key="1">
    <citation type="submission" date="1997-07" db="EMBL/GenBank/DDBJ databases">
        <authorList>
            <person name="Bevan M."/>
            <person name="Stiekema W."/>
            <person name="Murphy G."/>
            <person name="Wambutt R."/>
            <person name="Pohl T."/>
            <person name="Terryn N."/>
            <person name="Kreis M."/>
            <person name="Kavanagh T."/>
            <person name="Entian K.D."/>
            <person name="Rieger M."/>
            <person name="James R."/>
            <person name="Puigdomenech P."/>
            <person name="Hatzopoulos P."/>
            <person name="Obermaier B."/>
            <person name="Duesterhoft A."/>
            <person name="Jones J."/>
            <person name="Palme K."/>
            <person name="Ansorge W."/>
            <person name="Delseny M."/>
            <person name="Bancroft I."/>
            <person name="Mewes H.W."/>
            <person name="Schueller C."/>
            <person name="Chalwatzis N."/>
        </authorList>
    </citation>
    <scope>NUCLEOTIDE SEQUENCE</scope>
</reference>
<dbReference type="PANTHER" id="PTHR36368:SF1">
    <property type="entry name" value="ATP-DEPENDENT CASEINOLYTIC PROTEASE_CROTONASE FAMILY PROTEIN"/>
    <property type="match status" value="1"/>
</dbReference>
<reference key="3">
    <citation type="journal article" date="1999" name="Nature">
        <title>Sequence and analysis of chromosome 4 of the plant Arabidopsis thaliana.</title>
        <authorList>
            <consortium name="EU"/>
            <consortium name="CSHL and WU Arabidopsis Sequencing Project"/>
            <person name="Mayer K."/>
            <person name="Schuller C."/>
            <person name="Wambutt R."/>
            <person name="Murphy G."/>
            <person name="Volckaert G."/>
            <person name="Pohl T."/>
            <person name="Dusterhoft A."/>
            <person name="Stiekema W."/>
            <person name="Entian K.D."/>
            <person name="Terryn N."/>
            <person name="Harris B."/>
            <person name="Ansorge W."/>
            <person name="Brandt P."/>
            <person name="Grivell L."/>
            <person name="Rieger M."/>
            <person name="Weichselgartner M."/>
            <person name="de Simone V."/>
            <person name="Obermaier B."/>
            <person name="Mache R."/>
            <person name="Muller M."/>
            <person name="Kreis M."/>
            <person name="Delseny M."/>
            <person name="Puigdomenech P."/>
            <person name="Watson M."/>
            <person name="Schmidtheini T."/>
            <person name="Reichert B."/>
            <person name="Portatelle D."/>
            <person name="Perez-Alonso M."/>
            <person name="Boutry M."/>
            <person name="Bancroft I."/>
            <person name="Vos P."/>
            <person name="Hoheisel J."/>
            <person name="Zimmermann W."/>
            <person name="Wedler H."/>
            <person name="Ridley P."/>
            <person name="Langham S.A."/>
            <person name="McCullagh B."/>
            <person name="Bilham L."/>
            <person name="Robben J."/>
            <person name="Van der Schueren J."/>
            <person name="Grymonprez B."/>
            <person name="Chuang Y.J."/>
            <person name="Vandenbussche F."/>
            <person name="Braeken M."/>
            <person name="Weltjens I."/>
            <person name="Voet M."/>
            <person name="Bastiaens I."/>
            <person name="Aert R."/>
            <person name="Defoor E."/>
            <person name="Weitzenegger T."/>
            <person name="Bothe G."/>
            <person name="Ramsperger U."/>
            <person name="Hilbert H."/>
            <person name="Braun M."/>
            <person name="Holzer E."/>
            <person name="Brandt A."/>
            <person name="Peters S."/>
            <person name="van Staveren M."/>
            <person name="Dirske W."/>
            <person name="Mooijman P."/>
            <person name="Klein Lankhorst R."/>
            <person name="Rose M."/>
            <person name="Hauf J."/>
            <person name="Kotter P."/>
            <person name="Berneiser S."/>
            <person name="Hempel S."/>
            <person name="Feldpausch M."/>
            <person name="Lamberth S."/>
            <person name="Van den Daele H."/>
            <person name="De Keyser A."/>
            <person name="Buysshaert C."/>
            <person name="Gielen J."/>
            <person name="Villarroel R."/>
            <person name="De Clercq R."/>
            <person name="Van Montagu M."/>
            <person name="Rogers J."/>
            <person name="Cronin A."/>
            <person name="Quail M."/>
            <person name="Bray-Allen S."/>
            <person name="Clark L."/>
            <person name="Doggett J."/>
            <person name="Hall S."/>
            <person name="Kay M."/>
            <person name="Lennard N."/>
            <person name="McLay K."/>
            <person name="Mayes R."/>
            <person name="Pettett A."/>
            <person name="Rajandream M.A."/>
            <person name="Lyne M."/>
            <person name="Benes V."/>
            <person name="Rechmann S."/>
            <person name="Borkova D."/>
            <person name="Blocker H."/>
            <person name="Scharfe M."/>
            <person name="Grimm M."/>
            <person name="Lohnert T.H."/>
            <person name="Dose S."/>
            <person name="de Haan M."/>
            <person name="Maarse A."/>
            <person name="Schafer M."/>
            <person name="Muller-Auer S."/>
            <person name="Gabel C."/>
            <person name="Fuchs M."/>
            <person name="Fartmann B."/>
            <person name="Granderath K."/>
            <person name="Dauner D."/>
            <person name="Herzl A."/>
            <person name="Neumann S."/>
            <person name="Argiriou A."/>
            <person name="Vitale D."/>
            <person name="Liguori R."/>
            <person name="Piravandi E."/>
            <person name="Massenet O."/>
            <person name="Quigley F."/>
            <person name="Clabauld G."/>
            <person name="Mundlein A."/>
            <person name="Felber R."/>
            <person name="Schnabl S."/>
            <person name="Hiller R."/>
            <person name="Schmidt W."/>
            <person name="Lecharny A."/>
            <person name="Aubourg S."/>
            <person name="Chefdor F."/>
            <person name="Cooke R."/>
            <person name="Berger C."/>
            <person name="Montfort A."/>
            <person name="Casacuberta E."/>
            <person name="Gibbons T."/>
            <person name="Weber N."/>
            <person name="Vandenbol M."/>
            <person name="Bargues M."/>
            <person name="Terol J."/>
            <person name="Torres A."/>
            <person name="Perez-Perez A."/>
            <person name="Purnelle B."/>
            <person name="Bent E."/>
            <person name="Johnson S."/>
            <person name="Tacon D."/>
            <person name="Jesse T."/>
            <person name="Heijnen L."/>
            <person name="Schwarz S."/>
            <person name="Scholler P."/>
            <person name="Heber S."/>
            <person name="Francs P."/>
            <person name="Bielke C."/>
            <person name="Frishman D."/>
            <person name="Haase D."/>
            <person name="Lemcke K."/>
            <person name="Mewes H.W."/>
            <person name="Stocker S."/>
            <person name="Zaccaria P."/>
            <person name="Bevan M."/>
            <person name="Wilson R.K."/>
            <person name="de la Bastide M."/>
            <person name="Habermann K."/>
            <person name="Parnell L."/>
            <person name="Dedhia N."/>
            <person name="Gnoj L."/>
            <person name="Schutz K."/>
            <person name="Huang E."/>
            <person name="Spiegel L."/>
            <person name="Sehkon M."/>
            <person name="Murray J."/>
            <person name="Sheet P."/>
            <person name="Cordes M."/>
            <person name="Abu-Threideh J."/>
            <person name="Stoneking T."/>
            <person name="Kalicki J."/>
            <person name="Graves T."/>
            <person name="Harmon G."/>
            <person name="Edwards J."/>
            <person name="Latreille P."/>
            <person name="Courtney L."/>
            <person name="Cloud J."/>
            <person name="Abbott A."/>
            <person name="Scott K."/>
            <person name="Johnson D."/>
            <person name="Minx P."/>
            <person name="Bentley D."/>
            <person name="Fulton B."/>
            <person name="Miller N."/>
            <person name="Greco T."/>
            <person name="Kemp K."/>
            <person name="Kramer J."/>
            <person name="Fulton L."/>
            <person name="Mardis E."/>
            <person name="Dante M."/>
            <person name="Pepin K."/>
            <person name="Hillier L."/>
            <person name="Nelson J."/>
            <person name="Spieth J."/>
            <person name="Ryan E."/>
            <person name="Andrews S."/>
            <person name="Geisel C."/>
            <person name="Layman D."/>
            <person name="Du H."/>
            <person name="Ali J."/>
            <person name="Berghoff A."/>
            <person name="Jones K."/>
            <person name="Drone K."/>
            <person name="Cotton M."/>
            <person name="Joshu C."/>
            <person name="Antonoiu B."/>
            <person name="Zidanic M."/>
            <person name="Strong C."/>
            <person name="Sun H."/>
            <person name="Lamar B."/>
            <person name="Yordan C."/>
            <person name="Ma P."/>
            <person name="Zhong J."/>
            <person name="Preston R."/>
            <person name="Vil D."/>
            <person name="Shekher M."/>
            <person name="Matero A."/>
            <person name="Shah R."/>
            <person name="Swaby I.K."/>
            <person name="O'Shaughnessy A."/>
            <person name="Rodriguez M."/>
            <person name="Hoffmann J."/>
            <person name="Till S."/>
            <person name="Granat S."/>
            <person name="Shohdy N."/>
            <person name="Hasegawa A."/>
            <person name="Hameed A."/>
            <person name="Lodhi M."/>
            <person name="Johnson A."/>
            <person name="Chen E."/>
            <person name="Marra M."/>
            <person name="Martienssen R."/>
            <person name="McCombie W.R."/>
        </authorList>
    </citation>
    <scope>NUCLEOTIDE SEQUENCE [LARGE SCALE GENOMIC DNA]</scope>
    <source>
        <strain>cv. Columbia</strain>
    </source>
</reference>
<gene>
    <name evidence="9" type="primary">dl4430c</name>
    <name evidence="10" type="ordered locus">At4g16810</name>
</gene>
<dbReference type="ExpressionAtlas" id="O23521">
    <property type="expression patterns" value="baseline and differential"/>
</dbReference>
<evidence type="ECO:0000313" key="10">
    <source>
        <dbReference type="EMBL" id="CAB80952.1"/>
    </source>
</evidence>
<evidence type="ECO:0000256" key="3">
    <source>
        <dbReference type="ARBA" id="ARBA00022771"/>
    </source>
</evidence>
<name>O23521_ARATH</name>
<accession>O23521</accession>
<proteinExistence type="inferred from homology"/>
<dbReference type="EMBL" id="Z97342">
    <property type="protein sequence ID" value="CAB10454.1"/>
    <property type="molecule type" value="Genomic_DNA"/>
</dbReference>
<sequence length="623" mass="70063">MDPIKLTTEAKVPAKRSKATSHYLPLHKRQFYHSRTGQPLSLEQVMSDRDSENDVDKNDDAAHLEESQMLNGSMDENEIVAERFIKLWNSFVKQQRIVADAHIPWACEAFSRLHLQELRSNLSLDLGNTETTETAPVATEATTHGEQDGIDVGEQEAVVVEVVVAEAEVVVVVKAEAQAVVETSSSDLRWAGEDGYSDSTSPISEPPDITNWFPSYVYESLPLSSSINEIEIEVDVVNKANPGGVIDESLPSEPPDLGKWFSSYVYESPLLDTSDGLELSVPGESECVKETQTENESPKIEGNDVCPRLLEQELVSSTKVTDFSESQSVLSEPPDLRNWFSSYEYQSPQLSDIQEFGFLYSEKDELIIEESDTEEGISSGIFRKIKSRQETVGLGRLDSNDYKENIATDTAKEVSLDNAVSDQKMEKRSSVRLLNASKKDVKQESSFKQEPLLCELQEEARFSPRVSRYNPKLKSPSKNDTSLHELRPIHIQESISMNSNRQKSPPIEQESYDKENVHGQSNQTGFVTMKKASFREARDQCSLKKPNTEVLVKCSSSKELKTKAGEDNTEEREKKRRVLGEMSNQLSSVAKEIAGKWRCPQKNKRKIVPPLKQLRLDAWIHKV</sequence>